<evidence type="ECO:0000313" key="6">
    <source>
        <dbReference type="Proteomes" id="UP000504628"/>
    </source>
</evidence>
<dbReference type="Proteomes" id="UP000504628">
    <property type="component" value="Chromosome 3"/>
</dbReference>
<dbReference type="InterPro" id="IPR036351">
    <property type="entry name" value="Ribosomal_eL32_sf"/>
</dbReference>
<dbReference type="KEGG" id="pdic:114501607"/>
<name>A0A6J2M7M5_9CHIR</name>
<evidence type="ECO:0000256" key="5">
    <source>
        <dbReference type="SAM" id="MobiDB-lite"/>
    </source>
</evidence>
<dbReference type="Pfam" id="PF01655">
    <property type="entry name" value="Ribosomal_L32e"/>
    <property type="match status" value="1"/>
</dbReference>
<proteinExistence type="inferred from homology"/>
<feature type="compositionally biased region" description="Polar residues" evidence="5">
    <location>
        <begin position="1"/>
        <end position="12"/>
    </location>
</feature>
<evidence type="ECO:0000256" key="4">
    <source>
        <dbReference type="ARBA" id="ARBA00035335"/>
    </source>
</evidence>
<comment type="similarity">
    <text evidence="1">Belongs to the eukaryotic ribosomal protein eL32 family.</text>
</comment>
<dbReference type="AlphaFoldDB" id="A0A6J2M7M5"/>
<dbReference type="GO" id="GO:0022625">
    <property type="term" value="C:cytosolic large ribosomal subunit"/>
    <property type="evidence" value="ECO:0007669"/>
    <property type="project" value="TreeGrafter"/>
</dbReference>
<accession>A0A6J2M7M5</accession>
<dbReference type="PANTHER" id="PTHR23413:SF1">
    <property type="entry name" value="RIBOSOMAL PROTEIN L32"/>
    <property type="match status" value="1"/>
</dbReference>
<evidence type="ECO:0000256" key="1">
    <source>
        <dbReference type="ARBA" id="ARBA00008431"/>
    </source>
</evidence>
<feature type="region of interest" description="Disordered" evidence="5">
    <location>
        <begin position="1"/>
        <end position="24"/>
    </location>
</feature>
<dbReference type="CDD" id="cd00513">
    <property type="entry name" value="Ribosomal_L32_L32e"/>
    <property type="match status" value="1"/>
</dbReference>
<dbReference type="GeneID" id="114501607"/>
<dbReference type="RefSeq" id="XP_028374068.1">
    <property type="nucleotide sequence ID" value="XM_028518267.2"/>
</dbReference>
<dbReference type="PANTHER" id="PTHR23413">
    <property type="entry name" value="60S RIBOSOMAL PROTEIN L32 AND DNA-DIRECTED RNA POLYMERASE II, SUBUNIT N"/>
    <property type="match status" value="1"/>
</dbReference>
<dbReference type="GO" id="GO:0006412">
    <property type="term" value="P:translation"/>
    <property type="evidence" value="ECO:0007669"/>
    <property type="project" value="InterPro"/>
</dbReference>
<dbReference type="InParanoid" id="A0A6J2M7M5"/>
<dbReference type="InterPro" id="IPR001515">
    <property type="entry name" value="Ribosomal_eL32"/>
</dbReference>
<reference evidence="7" key="1">
    <citation type="submission" date="2025-08" db="UniProtKB">
        <authorList>
            <consortium name="RefSeq"/>
        </authorList>
    </citation>
    <scope>IDENTIFICATION</scope>
    <source>
        <tissue evidence="7">Muscle</tissue>
    </source>
</reference>
<dbReference type="SMART" id="SM01393">
    <property type="entry name" value="Ribosomal_L32e"/>
    <property type="match status" value="1"/>
</dbReference>
<keyword evidence="6" id="KW-1185">Reference proteome</keyword>
<protein>
    <recommendedName>
        <fullName evidence="4">60S ribosomal protein L32</fullName>
    </recommendedName>
</protein>
<evidence type="ECO:0000313" key="7">
    <source>
        <dbReference type="RefSeq" id="XP_028374068.1"/>
    </source>
</evidence>
<sequence length="308" mass="34423">MAQIRQETNQASVDRAPGKQPSPVVLQRESAGNGHTCHFFCGTPPFQGQLQTWLHEEGNSTVQEGCGVSYLHRQHGADSRHLPGKEQKAPQTQAFEQLMNRVQFISSSTVSPMSQGVGHKTDQSDSKKQISSFEKRKCFALPLFLGAAYGGGSHLLLGTRAALRPLVKPKTVKKRTKKFIRHESDCYAKIKWNWQKPRGIDNRVCRRFKGQILMPSIGYGSNKKTKHMLPTGFGKFLVHSVKELEVLLVCNKPYCAGIAHNVSLKNRKATVERAAQLAIRVTNPNARLRSEENEQTDCVHIVFVLIKS</sequence>
<gene>
    <name evidence="7" type="primary">LOC114501607</name>
</gene>
<keyword evidence="3" id="KW-0687">Ribonucleoprotein</keyword>
<dbReference type="SUPFAM" id="SSF52042">
    <property type="entry name" value="Ribosomal protein L32e"/>
    <property type="match status" value="1"/>
</dbReference>
<dbReference type="OrthoDB" id="268693at2759"/>
<evidence type="ECO:0000256" key="2">
    <source>
        <dbReference type="ARBA" id="ARBA00022980"/>
    </source>
</evidence>
<organism evidence="6 7">
    <name type="scientific">Phyllostomus discolor</name>
    <name type="common">pale spear-nosed bat</name>
    <dbReference type="NCBI Taxonomy" id="89673"/>
    <lineage>
        <taxon>Eukaryota</taxon>
        <taxon>Metazoa</taxon>
        <taxon>Chordata</taxon>
        <taxon>Craniata</taxon>
        <taxon>Vertebrata</taxon>
        <taxon>Euteleostomi</taxon>
        <taxon>Mammalia</taxon>
        <taxon>Eutheria</taxon>
        <taxon>Laurasiatheria</taxon>
        <taxon>Chiroptera</taxon>
        <taxon>Yangochiroptera</taxon>
        <taxon>Phyllostomidae</taxon>
        <taxon>Phyllostominae</taxon>
        <taxon>Phyllostomus</taxon>
    </lineage>
</organism>
<keyword evidence="2" id="KW-0689">Ribosomal protein</keyword>
<evidence type="ECO:0000256" key="3">
    <source>
        <dbReference type="ARBA" id="ARBA00023274"/>
    </source>
</evidence>
<dbReference type="GO" id="GO:0003735">
    <property type="term" value="F:structural constituent of ribosome"/>
    <property type="evidence" value="ECO:0007669"/>
    <property type="project" value="InterPro"/>
</dbReference>